<reference evidence="6 7" key="1">
    <citation type="journal article" date="2021" name="Elife">
        <title>Chloroplast acquisition without the gene transfer in kleptoplastic sea slugs, Plakobranchus ocellatus.</title>
        <authorList>
            <person name="Maeda T."/>
            <person name="Takahashi S."/>
            <person name="Yoshida T."/>
            <person name="Shimamura S."/>
            <person name="Takaki Y."/>
            <person name="Nagai Y."/>
            <person name="Toyoda A."/>
            <person name="Suzuki Y."/>
            <person name="Arimoto A."/>
            <person name="Ishii H."/>
            <person name="Satoh N."/>
            <person name="Nishiyama T."/>
            <person name="Hasebe M."/>
            <person name="Maruyama T."/>
            <person name="Minagawa J."/>
            <person name="Obokata J."/>
            <person name="Shigenobu S."/>
        </authorList>
    </citation>
    <scope>NUCLEOTIDE SEQUENCE [LARGE SCALE GENOMIC DNA]</scope>
</reference>
<feature type="domain" description="FZ" evidence="5">
    <location>
        <begin position="193"/>
        <end position="310"/>
    </location>
</feature>
<accession>A0AAV4A5G5</accession>
<comment type="caution">
    <text evidence="3">Lacks conserved residue(s) required for the propagation of feature annotation.</text>
</comment>
<sequence>MEVSRSLFVFLRICILGTTLITFTQGTSYVEVKKARCYESSPPECKNMNYSSVILPNILGHASPEEAWEKMRSSPLDETKCAQKFKCALYFPPCTVLEHAIPPCRSICDEAYRECGSYMWERELVWPEEWNCERFPEPGQLCIDVAATKTNKSATESESINRERLKNKAGSRHGSRGQGDRRGQGSNRNKGHASQRTCQSLRSSICSELGYNLTSFPNYLGHENQEQAAFEINSFFPLIKIECSSFLREFLCAAYYPQCSANQDEVVLPCRRLCLKAYSGCFTVMARFGFEWPESLSCDRFPDSTNCWNGRKTGIINSREELSKTITESEVPERHKQVASECKPMISPTCAYLSYNMTRFPNPLGHIHNEEAEIAIRSFLPLVRVQCSRQIQDFLCGAHFPQCGANQQDVILPCKSLCLKALSGCEPYISRFRLILPRSLACERFPDGGYCWNGEKKETTTHPAFKTTRREAERVVRPTPTAVSESITVATILPKPAKNASRPGFPLGQGLPSGTQFVQPILKWLKSSAKLNYAQAKLAGEQAKVAKLTSKKLSLEIARLKKEG</sequence>
<dbReference type="GO" id="GO:0060070">
    <property type="term" value="P:canonical Wnt signaling pathway"/>
    <property type="evidence" value="ECO:0007669"/>
    <property type="project" value="TreeGrafter"/>
</dbReference>
<organism evidence="6 7">
    <name type="scientific">Plakobranchus ocellatus</name>
    <dbReference type="NCBI Taxonomy" id="259542"/>
    <lineage>
        <taxon>Eukaryota</taxon>
        <taxon>Metazoa</taxon>
        <taxon>Spiralia</taxon>
        <taxon>Lophotrochozoa</taxon>
        <taxon>Mollusca</taxon>
        <taxon>Gastropoda</taxon>
        <taxon>Heterobranchia</taxon>
        <taxon>Euthyneura</taxon>
        <taxon>Panpulmonata</taxon>
        <taxon>Sacoglossa</taxon>
        <taxon>Placobranchoidea</taxon>
        <taxon>Plakobranchidae</taxon>
        <taxon>Plakobranchus</taxon>
    </lineage>
</organism>
<dbReference type="PANTHER" id="PTHR11309">
    <property type="entry name" value="FRIZZLED"/>
    <property type="match status" value="1"/>
</dbReference>
<dbReference type="GO" id="GO:0042813">
    <property type="term" value="F:Wnt receptor activity"/>
    <property type="evidence" value="ECO:0007669"/>
    <property type="project" value="TreeGrafter"/>
</dbReference>
<evidence type="ECO:0000256" key="1">
    <source>
        <dbReference type="ARBA" id="ARBA00022473"/>
    </source>
</evidence>
<protein>
    <recommendedName>
        <fullName evidence="5">FZ domain-containing protein</fullName>
    </recommendedName>
</protein>
<dbReference type="EMBL" id="BLXT01003725">
    <property type="protein sequence ID" value="GFO03400.1"/>
    <property type="molecule type" value="Genomic_DNA"/>
</dbReference>
<feature type="disulfide bond" evidence="3">
    <location>
        <begin position="243"/>
        <end position="281"/>
    </location>
</feature>
<dbReference type="SMART" id="SM00063">
    <property type="entry name" value="FRI"/>
    <property type="match status" value="3"/>
</dbReference>
<evidence type="ECO:0000256" key="3">
    <source>
        <dbReference type="PROSITE-ProRule" id="PRU00090"/>
    </source>
</evidence>
<gene>
    <name evidence="6" type="ORF">PoB_002990500</name>
</gene>
<dbReference type="GO" id="GO:0005886">
    <property type="term" value="C:plasma membrane"/>
    <property type="evidence" value="ECO:0007669"/>
    <property type="project" value="TreeGrafter"/>
</dbReference>
<proteinExistence type="predicted"/>
<evidence type="ECO:0000256" key="4">
    <source>
        <dbReference type="SAM" id="MobiDB-lite"/>
    </source>
</evidence>
<dbReference type="InterPro" id="IPR020067">
    <property type="entry name" value="Frizzled_dom"/>
</dbReference>
<feature type="disulfide bond" evidence="3">
    <location>
        <begin position="342"/>
        <end position="403"/>
    </location>
</feature>
<evidence type="ECO:0000256" key="2">
    <source>
        <dbReference type="ARBA" id="ARBA00023157"/>
    </source>
</evidence>
<dbReference type="InterPro" id="IPR036790">
    <property type="entry name" value="Frizzled_dom_sf"/>
</dbReference>
<feature type="region of interest" description="Disordered" evidence="4">
    <location>
        <begin position="153"/>
        <end position="196"/>
    </location>
</feature>
<feature type="disulfide bond" evidence="3">
    <location>
        <begin position="387"/>
        <end position="425"/>
    </location>
</feature>
<dbReference type="PROSITE" id="PS50038">
    <property type="entry name" value="FZ"/>
    <property type="match status" value="3"/>
</dbReference>
<evidence type="ECO:0000313" key="7">
    <source>
        <dbReference type="Proteomes" id="UP000735302"/>
    </source>
</evidence>
<keyword evidence="2 3" id="KW-1015">Disulfide bond</keyword>
<dbReference type="CDD" id="cd07066">
    <property type="entry name" value="CRD_FZ"/>
    <property type="match status" value="2"/>
</dbReference>
<dbReference type="GO" id="GO:0017147">
    <property type="term" value="F:Wnt-protein binding"/>
    <property type="evidence" value="ECO:0007669"/>
    <property type="project" value="TreeGrafter"/>
</dbReference>
<evidence type="ECO:0000313" key="6">
    <source>
        <dbReference type="EMBL" id="GFO03400.1"/>
    </source>
</evidence>
<feature type="domain" description="FZ" evidence="5">
    <location>
        <begin position="32"/>
        <end position="145"/>
    </location>
</feature>
<feature type="disulfide bond" evidence="3">
    <location>
        <begin position="418"/>
        <end position="442"/>
    </location>
</feature>
<feature type="disulfide bond" evidence="3">
    <location>
        <begin position="108"/>
        <end position="132"/>
    </location>
</feature>
<keyword evidence="1" id="KW-0217">Developmental protein</keyword>
<feature type="domain" description="FZ" evidence="5">
    <location>
        <begin position="337"/>
        <end position="454"/>
    </location>
</feature>
<name>A0AAV4A5G5_9GAST</name>
<dbReference type="SUPFAM" id="SSF63501">
    <property type="entry name" value="Frizzled cysteine-rich domain"/>
    <property type="match status" value="3"/>
</dbReference>
<evidence type="ECO:0000259" key="5">
    <source>
        <dbReference type="PROSITE" id="PS50038"/>
    </source>
</evidence>
<dbReference type="AlphaFoldDB" id="A0AAV4A5G5"/>
<feature type="disulfide bond" evidence="3">
    <location>
        <begin position="350"/>
        <end position="396"/>
    </location>
</feature>
<feature type="disulfide bond" evidence="3">
    <location>
        <begin position="206"/>
        <end position="252"/>
    </location>
</feature>
<comment type="caution">
    <text evidence="6">The sequence shown here is derived from an EMBL/GenBank/DDBJ whole genome shotgun (WGS) entry which is preliminary data.</text>
</comment>
<dbReference type="Proteomes" id="UP000735302">
    <property type="component" value="Unassembled WGS sequence"/>
</dbReference>
<feature type="disulfide bond" evidence="3">
    <location>
        <begin position="274"/>
        <end position="298"/>
    </location>
</feature>
<dbReference type="GO" id="GO:0035567">
    <property type="term" value="P:non-canonical Wnt signaling pathway"/>
    <property type="evidence" value="ECO:0007669"/>
    <property type="project" value="TreeGrafter"/>
</dbReference>
<feature type="disulfide bond" evidence="3">
    <location>
        <begin position="198"/>
        <end position="259"/>
    </location>
</feature>
<keyword evidence="7" id="KW-1185">Reference proteome</keyword>
<dbReference type="InterPro" id="IPR015526">
    <property type="entry name" value="Frizzled/SFRP"/>
</dbReference>
<dbReference type="Pfam" id="PF01392">
    <property type="entry name" value="Fz"/>
    <property type="match status" value="3"/>
</dbReference>
<dbReference type="Gene3D" id="1.10.2000.10">
    <property type="entry name" value="Frizzled cysteine-rich domain"/>
    <property type="match status" value="3"/>
</dbReference>